<evidence type="ECO:0000256" key="3">
    <source>
        <dbReference type="ARBA" id="ARBA00008562"/>
    </source>
</evidence>
<evidence type="ECO:0000256" key="9">
    <source>
        <dbReference type="ARBA" id="ARBA00023002"/>
    </source>
</evidence>
<reference evidence="16" key="1">
    <citation type="submission" date="2021-01" db="EMBL/GenBank/DDBJ databases">
        <title>KCTC 19127 draft genome.</title>
        <authorList>
            <person name="An D."/>
        </authorList>
    </citation>
    <scope>NUCLEOTIDE SEQUENCE</scope>
    <source>
        <strain evidence="16">KCTC 19127</strain>
    </source>
</reference>
<dbReference type="PANTHER" id="PTHR42716:SF2">
    <property type="entry name" value="L-ASPARTATE OXIDASE, CHLOROPLASTIC"/>
    <property type="match status" value="1"/>
</dbReference>
<evidence type="ECO:0000259" key="15">
    <source>
        <dbReference type="Pfam" id="PF02910"/>
    </source>
</evidence>
<evidence type="ECO:0000256" key="2">
    <source>
        <dbReference type="ARBA" id="ARBA00004950"/>
    </source>
</evidence>
<dbReference type="PRINTS" id="PR00368">
    <property type="entry name" value="FADPNR"/>
</dbReference>
<dbReference type="NCBIfam" id="TIGR00551">
    <property type="entry name" value="nadB"/>
    <property type="match status" value="1"/>
</dbReference>
<keyword evidence="6 13" id="KW-0285">Flavoprotein</keyword>
<dbReference type="Gene3D" id="3.90.700.10">
    <property type="entry name" value="Succinate dehydrogenase/fumarate reductase flavoprotein, catalytic domain"/>
    <property type="match status" value="1"/>
</dbReference>
<dbReference type="InterPro" id="IPR003953">
    <property type="entry name" value="FAD-dep_OxRdtase_2_FAD-bd"/>
</dbReference>
<dbReference type="AlphaFoldDB" id="A0A938YN49"/>
<dbReference type="Pfam" id="PF00890">
    <property type="entry name" value="FAD_binding_2"/>
    <property type="match status" value="1"/>
</dbReference>
<dbReference type="GO" id="GO:0033765">
    <property type="term" value="F:steroid dehydrogenase activity, acting on the CH-CH group of donors"/>
    <property type="evidence" value="ECO:0007669"/>
    <property type="project" value="UniProtKB-ARBA"/>
</dbReference>
<sequence>MTTPDPAAVIDAAEWAETLLPAWEATADVVVVGTGVAGLTTAFDLIAAGRSVLVVTKGEPDEGSTTWAQGGVAVVLDQVADRPGVDGAPAEDSVPAHLRDTLEAGGGLVDPDAAARILIDGPGAVDRLIARGARFDVGPGGLLRTREGGHHADRIIHAGGDATGAEIERALLAGIDTGPAVLTDHLALDVVLDGSGRAGGLSVLAPDGSVGLIRARAVVLATGGAGHLYAATTNPPVATGDGLAMALRAGAELADAEFVQFHPTVLFTAGGGRGRRPLVTEAVRGAGAVLVDVDGARIMPGVHPLADLAPRDVVSLAVTRRMTGTDGAGAAPADHVLLDATGIDGAEFRRRFPTVTAACLAAGIDPRVDPIPVAPAAHYSCGGVRTDLDGRTSVPGLFAVGEVARTGLHGANRLASNSLLEGLVMGERTAEAVNAAVLASRVWNPSDAELVLTRAPGADPAGLEALQNAMSRWAGIGRDAAGLAAADAVAADTARRTPVVTDRAAVQTANLALAARALLAAAAARTESRGAHVRVDFPATDAAQARSSTVRLVDGELRVSTDRVADGSSDVLVTR</sequence>
<dbReference type="InterPro" id="IPR005288">
    <property type="entry name" value="NadB"/>
</dbReference>
<dbReference type="Proteomes" id="UP000663801">
    <property type="component" value="Unassembled WGS sequence"/>
</dbReference>
<dbReference type="InterPro" id="IPR027477">
    <property type="entry name" value="Succ_DH/fumarate_Rdtase_cat_sf"/>
</dbReference>
<comment type="caution">
    <text evidence="16">The sequence shown here is derived from an EMBL/GenBank/DDBJ whole genome shotgun (WGS) entry which is preliminary data.</text>
</comment>
<dbReference type="NCBIfam" id="NF005867">
    <property type="entry name" value="PRK07804.1"/>
    <property type="match status" value="1"/>
</dbReference>
<comment type="catalytic activity">
    <reaction evidence="11">
        <text>L-aspartate + O2 = iminosuccinate + H2O2</text>
        <dbReference type="Rhea" id="RHEA:25876"/>
        <dbReference type="ChEBI" id="CHEBI:15379"/>
        <dbReference type="ChEBI" id="CHEBI:16240"/>
        <dbReference type="ChEBI" id="CHEBI:29991"/>
        <dbReference type="ChEBI" id="CHEBI:77875"/>
        <dbReference type="EC" id="1.4.3.16"/>
    </reaction>
    <physiologicalReaction direction="left-to-right" evidence="11">
        <dbReference type="Rhea" id="RHEA:25877"/>
    </physiologicalReaction>
</comment>
<dbReference type="Gene3D" id="1.20.58.100">
    <property type="entry name" value="Fumarate reductase/succinate dehydrogenase flavoprotein-like, C-terminal domain"/>
    <property type="match status" value="1"/>
</dbReference>
<dbReference type="PANTHER" id="PTHR42716">
    <property type="entry name" value="L-ASPARTATE OXIDASE"/>
    <property type="match status" value="1"/>
</dbReference>
<feature type="domain" description="FAD-dependent oxidoreductase 2 FAD-binding" evidence="14">
    <location>
        <begin position="28"/>
        <end position="419"/>
    </location>
</feature>
<comment type="function">
    <text evidence="10">Catalyzes the oxidation of L-aspartate to iminoaspartate, the first step in the de novo biosynthesis of NAD(+).</text>
</comment>
<dbReference type="FunFam" id="3.90.700.10:FF:000002">
    <property type="entry name" value="L-aspartate oxidase"/>
    <property type="match status" value="1"/>
</dbReference>
<evidence type="ECO:0000313" key="17">
    <source>
        <dbReference type="Proteomes" id="UP000663801"/>
    </source>
</evidence>
<evidence type="ECO:0000313" key="16">
    <source>
        <dbReference type="EMBL" id="MBM9476108.1"/>
    </source>
</evidence>
<dbReference type="GO" id="GO:0034628">
    <property type="term" value="P:'de novo' NAD+ biosynthetic process from L-aspartate"/>
    <property type="evidence" value="ECO:0007669"/>
    <property type="project" value="TreeGrafter"/>
</dbReference>
<evidence type="ECO:0000256" key="6">
    <source>
        <dbReference type="ARBA" id="ARBA00022630"/>
    </source>
</evidence>
<dbReference type="Pfam" id="PF02910">
    <property type="entry name" value="Succ_DH_flav_C"/>
    <property type="match status" value="1"/>
</dbReference>
<name>A0A938YN49_9ACTN</name>
<dbReference type="InterPro" id="IPR037099">
    <property type="entry name" value="Fum_R/Succ_DH_flav-like_C_sf"/>
</dbReference>
<dbReference type="SUPFAM" id="SSF51905">
    <property type="entry name" value="FAD/NAD(P)-binding domain"/>
    <property type="match status" value="1"/>
</dbReference>
<evidence type="ECO:0000256" key="4">
    <source>
        <dbReference type="ARBA" id="ARBA00012173"/>
    </source>
</evidence>
<evidence type="ECO:0000256" key="5">
    <source>
        <dbReference type="ARBA" id="ARBA00021901"/>
    </source>
</evidence>
<organism evidence="16 17">
    <name type="scientific">Nakamurella flavida</name>
    <dbReference type="NCBI Taxonomy" id="363630"/>
    <lineage>
        <taxon>Bacteria</taxon>
        <taxon>Bacillati</taxon>
        <taxon>Actinomycetota</taxon>
        <taxon>Actinomycetes</taxon>
        <taxon>Nakamurellales</taxon>
        <taxon>Nakamurellaceae</taxon>
        <taxon>Nakamurella</taxon>
    </lineage>
</organism>
<evidence type="ECO:0000256" key="10">
    <source>
        <dbReference type="ARBA" id="ARBA00029426"/>
    </source>
</evidence>
<dbReference type="InterPro" id="IPR015939">
    <property type="entry name" value="Fum_Rdtase/Succ_DH_flav-like_C"/>
</dbReference>
<evidence type="ECO:0000256" key="8">
    <source>
        <dbReference type="ARBA" id="ARBA00022827"/>
    </source>
</evidence>
<proteinExistence type="inferred from homology"/>
<keyword evidence="9 13" id="KW-0560">Oxidoreductase</keyword>
<accession>A0A938YN49</accession>
<comment type="cofactor">
    <cofactor evidence="1 13">
        <name>FAD</name>
        <dbReference type="ChEBI" id="CHEBI:57692"/>
    </cofactor>
</comment>
<dbReference type="InterPro" id="IPR036188">
    <property type="entry name" value="FAD/NAD-bd_sf"/>
</dbReference>
<dbReference type="SUPFAM" id="SSF56425">
    <property type="entry name" value="Succinate dehydrogenase/fumarate reductase flavoprotein, catalytic domain"/>
    <property type="match status" value="1"/>
</dbReference>
<gene>
    <name evidence="16" type="ORF">JL107_06600</name>
</gene>
<comment type="similarity">
    <text evidence="3 13">Belongs to the FAD-dependent oxidoreductase 2 family. NadB subfamily.</text>
</comment>
<dbReference type="GO" id="GO:0005737">
    <property type="term" value="C:cytoplasm"/>
    <property type="evidence" value="ECO:0007669"/>
    <property type="project" value="UniProtKB-SubCell"/>
</dbReference>
<dbReference type="EMBL" id="JAERWL010000006">
    <property type="protein sequence ID" value="MBM9476108.1"/>
    <property type="molecule type" value="Genomic_DNA"/>
</dbReference>
<dbReference type="RefSeq" id="WP_205256206.1">
    <property type="nucleotide sequence ID" value="NZ_BAAAPV010000003.1"/>
</dbReference>
<evidence type="ECO:0000256" key="7">
    <source>
        <dbReference type="ARBA" id="ARBA00022642"/>
    </source>
</evidence>
<keyword evidence="7 13" id="KW-0662">Pyridine nucleotide biosynthesis</keyword>
<feature type="domain" description="Fumarate reductase/succinate dehydrogenase flavoprotein-like C-terminal" evidence="15">
    <location>
        <begin position="465"/>
        <end position="552"/>
    </location>
</feature>
<evidence type="ECO:0000256" key="12">
    <source>
        <dbReference type="NCBIfam" id="TIGR00551"/>
    </source>
</evidence>
<evidence type="ECO:0000259" key="14">
    <source>
        <dbReference type="Pfam" id="PF00890"/>
    </source>
</evidence>
<evidence type="ECO:0000256" key="13">
    <source>
        <dbReference type="RuleBase" id="RU362049"/>
    </source>
</evidence>
<comment type="subcellular location">
    <subcellularLocation>
        <location evidence="13">Cytoplasm</location>
    </subcellularLocation>
</comment>
<dbReference type="GO" id="GO:0008734">
    <property type="term" value="F:L-aspartate oxidase activity"/>
    <property type="evidence" value="ECO:0007669"/>
    <property type="project" value="UniProtKB-UniRule"/>
</dbReference>
<protein>
    <recommendedName>
        <fullName evidence="5 12">L-aspartate oxidase</fullName>
        <ecNumber evidence="4 12">1.4.3.16</ecNumber>
    </recommendedName>
</protein>
<evidence type="ECO:0000256" key="11">
    <source>
        <dbReference type="ARBA" id="ARBA00048305"/>
    </source>
</evidence>
<dbReference type="EC" id="1.4.3.16" evidence="4 12"/>
<evidence type="ECO:0000256" key="1">
    <source>
        <dbReference type="ARBA" id="ARBA00001974"/>
    </source>
</evidence>
<dbReference type="Gene3D" id="3.50.50.60">
    <property type="entry name" value="FAD/NAD(P)-binding domain"/>
    <property type="match status" value="1"/>
</dbReference>
<keyword evidence="8 13" id="KW-0274">FAD</keyword>
<keyword evidence="17" id="KW-1185">Reference proteome</keyword>
<comment type="pathway">
    <text evidence="2 13">Cofactor biosynthesis; NAD(+) biosynthesis; iminoaspartate from L-aspartate (oxidase route): step 1/1.</text>
</comment>
<dbReference type="SUPFAM" id="SSF46977">
    <property type="entry name" value="Succinate dehydrogenase/fumarate reductase flavoprotein C-terminal domain"/>
    <property type="match status" value="1"/>
</dbReference>